<dbReference type="EMBL" id="JAKIJS010000001">
    <property type="protein sequence ID" value="MCF6136858.1"/>
    <property type="molecule type" value="Genomic_DNA"/>
</dbReference>
<keyword evidence="1" id="KW-0472">Membrane</keyword>
<proteinExistence type="predicted"/>
<keyword evidence="1" id="KW-0812">Transmembrane</keyword>
<evidence type="ECO:0008006" key="4">
    <source>
        <dbReference type="Google" id="ProtNLM"/>
    </source>
</evidence>
<accession>A0ABS9GVL9</accession>
<dbReference type="RefSeq" id="WP_236331965.1">
    <property type="nucleotide sequence ID" value="NZ_JAKIJS010000001.1"/>
</dbReference>
<dbReference type="Proteomes" id="UP001649381">
    <property type="component" value="Unassembled WGS sequence"/>
</dbReference>
<evidence type="ECO:0000313" key="2">
    <source>
        <dbReference type="EMBL" id="MCF6136858.1"/>
    </source>
</evidence>
<reference evidence="2 3" key="1">
    <citation type="submission" date="2022-01" db="EMBL/GenBank/DDBJ databases">
        <title>Alkalihalobacillus sp. EGI L200015, a novel bacterium isolated from a salt lake sediment.</title>
        <authorList>
            <person name="Gao L."/>
            <person name="Fang B.-Z."/>
            <person name="Li W.-J."/>
        </authorList>
    </citation>
    <scope>NUCLEOTIDE SEQUENCE [LARGE SCALE GENOMIC DNA]</scope>
    <source>
        <strain evidence="2 3">KCTC 12718</strain>
    </source>
</reference>
<organism evidence="2 3">
    <name type="scientific">Pseudalkalibacillus berkeleyi</name>
    <dbReference type="NCBI Taxonomy" id="1069813"/>
    <lineage>
        <taxon>Bacteria</taxon>
        <taxon>Bacillati</taxon>
        <taxon>Bacillota</taxon>
        <taxon>Bacilli</taxon>
        <taxon>Bacillales</taxon>
        <taxon>Fictibacillaceae</taxon>
        <taxon>Pseudalkalibacillus</taxon>
    </lineage>
</organism>
<keyword evidence="3" id="KW-1185">Reference proteome</keyword>
<gene>
    <name evidence="2" type="ORF">L2716_03885</name>
</gene>
<feature type="transmembrane region" description="Helical" evidence="1">
    <location>
        <begin position="31"/>
        <end position="49"/>
    </location>
</feature>
<comment type="caution">
    <text evidence="2">The sequence shown here is derived from an EMBL/GenBank/DDBJ whole genome shotgun (WGS) entry which is preliminary data.</text>
</comment>
<name>A0ABS9GVL9_9BACL</name>
<keyword evidence="1" id="KW-1133">Transmembrane helix</keyword>
<sequence length="64" mass="7300">MPIRIGTIIGLLAVLTSFTLVVFGFLKLFPLFIATPLLFLSIFYLLSRFNSRNRSNQFKGFKSI</sequence>
<feature type="transmembrane region" description="Helical" evidence="1">
    <location>
        <begin position="7"/>
        <end position="25"/>
    </location>
</feature>
<evidence type="ECO:0000313" key="3">
    <source>
        <dbReference type="Proteomes" id="UP001649381"/>
    </source>
</evidence>
<evidence type="ECO:0000256" key="1">
    <source>
        <dbReference type="SAM" id="Phobius"/>
    </source>
</evidence>
<protein>
    <recommendedName>
        <fullName evidence="4">Membrane transport protein MMPL domain-containing protein</fullName>
    </recommendedName>
</protein>